<accession>A0A133UD04</accession>
<dbReference type="Pfam" id="PF12706">
    <property type="entry name" value="Lactamase_B_2"/>
    <property type="match status" value="1"/>
</dbReference>
<protein>
    <recommendedName>
        <fullName evidence="1">Metallo-beta-lactamase domain-containing protein</fullName>
    </recommendedName>
</protein>
<comment type="caution">
    <text evidence="2">The sequence shown here is derived from an EMBL/GenBank/DDBJ whole genome shotgun (WGS) entry which is preliminary data.</text>
</comment>
<gene>
    <name evidence="2" type="ORF">AKJ66_04750</name>
</gene>
<keyword evidence="3" id="KW-1185">Reference proteome</keyword>
<dbReference type="PANTHER" id="PTHR42663:SF6">
    <property type="entry name" value="HYDROLASE C777.06C-RELATED"/>
    <property type="match status" value="1"/>
</dbReference>
<evidence type="ECO:0000259" key="1">
    <source>
        <dbReference type="SMART" id="SM00849"/>
    </source>
</evidence>
<name>A0A133UD04_9EURY</name>
<dbReference type="AlphaFoldDB" id="A0A133UD04"/>
<reference evidence="2 3" key="1">
    <citation type="journal article" date="2016" name="Sci. Rep.">
        <title>Metabolic traits of an uncultured archaeal lineage -MSBL1- from brine pools of the Red Sea.</title>
        <authorList>
            <person name="Mwirichia R."/>
            <person name="Alam I."/>
            <person name="Rashid M."/>
            <person name="Vinu M."/>
            <person name="Ba-Alawi W."/>
            <person name="Anthony Kamau A."/>
            <person name="Kamanda Ngugi D."/>
            <person name="Goker M."/>
            <person name="Klenk H.P."/>
            <person name="Bajic V."/>
            <person name="Stingl U."/>
        </authorList>
    </citation>
    <scope>NUCLEOTIDE SEQUENCE [LARGE SCALE GENOMIC DNA]</scope>
    <source>
        <strain evidence="2">SCGC-AAA259E22</strain>
    </source>
</reference>
<dbReference type="InterPro" id="IPR001279">
    <property type="entry name" value="Metallo-B-lactamas"/>
</dbReference>
<evidence type="ECO:0000313" key="3">
    <source>
        <dbReference type="Proteomes" id="UP000070657"/>
    </source>
</evidence>
<dbReference type="InterPro" id="IPR036866">
    <property type="entry name" value="RibonucZ/Hydroxyglut_hydro"/>
</dbReference>
<dbReference type="Gene3D" id="3.60.15.10">
    <property type="entry name" value="Ribonuclease Z/Hydroxyacylglutathione hydrolase-like"/>
    <property type="match status" value="1"/>
</dbReference>
<sequence>MEIEVIGSAQDAGIPWPGCSCRQCQKGISRKAPAILVHDKNRRILVDCPPDIIKSINLWEINAIILTHAHIGHYGGLFFLGREAYNTHRLPVYCSEKMKKWMVKGNKAYNHLVRRKNIIPIPFIPGELFNIANLKFNPIRVNHRDEDADTIGISINNGKNKFFYMPDLDFWTNRTINEVRDSDIAMIDGTFYSGKAHLSHPPILESMELFKNSNTEIYFTHLNHSNRVADPGSREYREVKRKGFYVAEDGMVLNF</sequence>
<evidence type="ECO:0000313" key="2">
    <source>
        <dbReference type="EMBL" id="KXA92065.1"/>
    </source>
</evidence>
<dbReference type="Proteomes" id="UP000070657">
    <property type="component" value="Unassembled WGS sequence"/>
</dbReference>
<organism evidence="2 3">
    <name type="scientific">candidate division MSBL1 archaeon SCGC-AAA259E22</name>
    <dbReference type="NCBI Taxonomy" id="1698265"/>
    <lineage>
        <taxon>Archaea</taxon>
        <taxon>Methanobacteriati</taxon>
        <taxon>Methanobacteriota</taxon>
        <taxon>candidate division MSBL1</taxon>
    </lineage>
</organism>
<dbReference type="SUPFAM" id="SSF56281">
    <property type="entry name" value="Metallo-hydrolase/oxidoreductase"/>
    <property type="match status" value="1"/>
</dbReference>
<proteinExistence type="predicted"/>
<feature type="domain" description="Metallo-beta-lactamase" evidence="1">
    <location>
        <begin position="31"/>
        <end position="221"/>
    </location>
</feature>
<dbReference type="PANTHER" id="PTHR42663">
    <property type="entry name" value="HYDROLASE C777.06C-RELATED-RELATED"/>
    <property type="match status" value="1"/>
</dbReference>
<dbReference type="EMBL" id="LHXP01000098">
    <property type="protein sequence ID" value="KXA92065.1"/>
    <property type="molecule type" value="Genomic_DNA"/>
</dbReference>
<dbReference type="SMART" id="SM00849">
    <property type="entry name" value="Lactamase_B"/>
    <property type="match status" value="1"/>
</dbReference>